<proteinExistence type="predicted"/>
<dbReference type="Proteomes" id="UP001589609">
    <property type="component" value="Unassembled WGS sequence"/>
</dbReference>
<keyword evidence="2" id="KW-1185">Reference proteome</keyword>
<evidence type="ECO:0000313" key="2">
    <source>
        <dbReference type="Proteomes" id="UP001589609"/>
    </source>
</evidence>
<sequence length="269" mass="32267">MSYINKDNLGKLVDYKHPLCHEKFPLILFWSPKSGCTSLIKWYFFQLGLVQEEIQKNAQWYFWSKYLPNNYNRQHVIKQILEGKKDKYKLVRNPYKRAVSSFLFTLNAGFDPQRRFRLHKEFEKITNMFNNDKTDVNGMSFKQFLYYIKKVGPNIGEIDFHIAQQYVKGEEFFVNNYIHLDDFNSEIREIENKYGLIKSPLSEIIKSPHHMSQKMTEKKEFAETIITSELFRGQLPTYENFYDKEAQDLVRAIFQKDFEVYGYNETELT</sequence>
<protein>
    <submittedName>
        <fullName evidence="1">Sulfotransferase family 2 domain-containing protein</fullName>
    </submittedName>
</protein>
<evidence type="ECO:0000313" key="1">
    <source>
        <dbReference type="EMBL" id="MFB9759839.1"/>
    </source>
</evidence>
<organism evidence="1 2">
    <name type="scientific">Ectobacillus funiculus</name>
    <dbReference type="NCBI Taxonomy" id="137993"/>
    <lineage>
        <taxon>Bacteria</taxon>
        <taxon>Bacillati</taxon>
        <taxon>Bacillota</taxon>
        <taxon>Bacilli</taxon>
        <taxon>Bacillales</taxon>
        <taxon>Bacillaceae</taxon>
        <taxon>Ectobacillus</taxon>
    </lineage>
</organism>
<gene>
    <name evidence="1" type="ORF">ACFFMS_15690</name>
</gene>
<name>A0ABV5WGV5_9BACI</name>
<comment type="caution">
    <text evidence="1">The sequence shown here is derived from an EMBL/GenBank/DDBJ whole genome shotgun (WGS) entry which is preliminary data.</text>
</comment>
<dbReference type="RefSeq" id="WP_379950172.1">
    <property type="nucleotide sequence ID" value="NZ_JBHMAF010000097.1"/>
</dbReference>
<dbReference type="InterPro" id="IPR005331">
    <property type="entry name" value="Sulfotransferase"/>
</dbReference>
<dbReference type="Pfam" id="PF03567">
    <property type="entry name" value="Sulfotransfer_2"/>
    <property type="match status" value="1"/>
</dbReference>
<dbReference type="EMBL" id="JBHMAF010000097">
    <property type="protein sequence ID" value="MFB9759839.1"/>
    <property type="molecule type" value="Genomic_DNA"/>
</dbReference>
<accession>A0ABV5WGV5</accession>
<reference evidence="1 2" key="1">
    <citation type="submission" date="2024-09" db="EMBL/GenBank/DDBJ databases">
        <authorList>
            <person name="Sun Q."/>
            <person name="Mori K."/>
        </authorList>
    </citation>
    <scope>NUCLEOTIDE SEQUENCE [LARGE SCALE GENOMIC DNA]</scope>
    <source>
        <strain evidence="1 2">JCM 11201</strain>
    </source>
</reference>